<keyword evidence="8" id="KW-1185">Reference proteome</keyword>
<dbReference type="AlphaFoldDB" id="A0A9X2VI92"/>
<accession>A0A9X2VI92</accession>
<feature type="binding site" evidence="5">
    <location>
        <position position="271"/>
    </location>
    <ligand>
        <name>Fe cation</name>
        <dbReference type="ChEBI" id="CHEBI:24875"/>
        <note>catalytic</note>
    </ligand>
</feature>
<organism evidence="7 8">
    <name type="scientific">Umezawaea endophytica</name>
    <dbReference type="NCBI Taxonomy" id="1654476"/>
    <lineage>
        <taxon>Bacteria</taxon>
        <taxon>Bacillati</taxon>
        <taxon>Actinomycetota</taxon>
        <taxon>Actinomycetes</taxon>
        <taxon>Pseudonocardiales</taxon>
        <taxon>Pseudonocardiaceae</taxon>
        <taxon>Umezawaea</taxon>
    </lineage>
</organism>
<dbReference type="Proteomes" id="UP001141259">
    <property type="component" value="Unassembled WGS sequence"/>
</dbReference>
<protein>
    <recommendedName>
        <fullName evidence="6">Dioxygenase</fullName>
        <ecNumber evidence="6">1.13.11.-</ecNumber>
    </recommendedName>
</protein>
<evidence type="ECO:0000313" key="7">
    <source>
        <dbReference type="EMBL" id="MCS7477200.1"/>
    </source>
</evidence>
<dbReference type="RefSeq" id="WP_259622714.1">
    <property type="nucleotide sequence ID" value="NZ_JANYMP010000004.1"/>
</dbReference>
<evidence type="ECO:0000256" key="6">
    <source>
        <dbReference type="RuleBase" id="RU364048"/>
    </source>
</evidence>
<dbReference type="EMBL" id="JANYMP010000004">
    <property type="protein sequence ID" value="MCS7477200.1"/>
    <property type="molecule type" value="Genomic_DNA"/>
</dbReference>
<dbReference type="GO" id="GO:0016121">
    <property type="term" value="P:carotene catabolic process"/>
    <property type="evidence" value="ECO:0007669"/>
    <property type="project" value="TreeGrafter"/>
</dbReference>
<keyword evidence="6" id="KW-0223">Dioxygenase</keyword>
<gene>
    <name evidence="7" type="ORF">NZH93_10065</name>
</gene>
<dbReference type="GO" id="GO:0046872">
    <property type="term" value="F:metal ion binding"/>
    <property type="evidence" value="ECO:0007669"/>
    <property type="project" value="UniProtKB-KW"/>
</dbReference>
<comment type="caution">
    <text evidence="7">The sequence shown here is derived from an EMBL/GenBank/DDBJ whole genome shotgun (WGS) entry which is preliminary data.</text>
</comment>
<sequence>MRGVQDGVAVDVPAPVLPVEGAVPNWLSGTLLRTGPATSPSAFRNWLGGPSALHRFGFGGGAVSYRSVSPDGPPARHGRGRIDFAEFTADPCLSLFSRFLTRYRIAPNAAANVLSLADRQWARHDTPIAVDFDPGVLDGVGIAGGLSTPVPSAHPHHAPLTGDVLDYVLRFGEHSEYRVHRRRPGSRSRELLVAVPTENPGYLHSFAVTDRFVVLVEYPFVVDPRHPLTPGRPFTSNHRWRPELGTRFIVVDQADGRIVADHRTEAFFAFHHINARDAGNRVVLDICSYANADPVNAPRPSRWRGELPLALPTRYEIDLLGGVLHTRRLAAEPFELPRISYRAHNGGDYRFAYGVGVQDPRGGAAFDRLVKLDVNSGETWVWHEPGQHPGEPVFVPSPTARHEDDGVLLSVVLDGHDGRAGMVVLDARTFEELARVGVPHHGVAAVSTAS</sequence>
<proteinExistence type="inferred from homology"/>
<evidence type="ECO:0000256" key="2">
    <source>
        <dbReference type="ARBA" id="ARBA00022723"/>
    </source>
</evidence>
<evidence type="ECO:0000256" key="1">
    <source>
        <dbReference type="ARBA" id="ARBA00006787"/>
    </source>
</evidence>
<name>A0A9X2VI92_9PSEU</name>
<evidence type="ECO:0000313" key="8">
    <source>
        <dbReference type="Proteomes" id="UP001141259"/>
    </source>
</evidence>
<evidence type="ECO:0000256" key="4">
    <source>
        <dbReference type="ARBA" id="ARBA00023004"/>
    </source>
</evidence>
<evidence type="ECO:0000256" key="3">
    <source>
        <dbReference type="ARBA" id="ARBA00023002"/>
    </source>
</evidence>
<dbReference type="PANTHER" id="PTHR10543">
    <property type="entry name" value="BETA-CAROTENE DIOXYGENASE"/>
    <property type="match status" value="1"/>
</dbReference>
<comment type="similarity">
    <text evidence="1 6">Belongs to the carotenoid oxygenase family.</text>
</comment>
<feature type="binding site" evidence="5">
    <location>
        <position position="154"/>
    </location>
    <ligand>
        <name>Fe cation</name>
        <dbReference type="ChEBI" id="CHEBI:24875"/>
        <note>catalytic</note>
    </ligand>
</feature>
<keyword evidence="4 5" id="KW-0408">Iron</keyword>
<feature type="binding site" evidence="5">
    <location>
        <position position="204"/>
    </location>
    <ligand>
        <name>Fe cation</name>
        <dbReference type="ChEBI" id="CHEBI:24875"/>
        <note>catalytic</note>
    </ligand>
</feature>
<dbReference type="EC" id="1.13.11.-" evidence="6"/>
<keyword evidence="3 6" id="KW-0560">Oxidoreductase</keyword>
<dbReference type="GO" id="GO:0010436">
    <property type="term" value="F:carotenoid dioxygenase activity"/>
    <property type="evidence" value="ECO:0007669"/>
    <property type="project" value="TreeGrafter"/>
</dbReference>
<keyword evidence="2 5" id="KW-0479">Metal-binding</keyword>
<evidence type="ECO:0000256" key="5">
    <source>
        <dbReference type="PIRSR" id="PIRSR604294-1"/>
    </source>
</evidence>
<reference evidence="7" key="1">
    <citation type="submission" date="2022-08" db="EMBL/GenBank/DDBJ databases">
        <authorList>
            <person name="Tistechok S."/>
            <person name="Samborskyy M."/>
            <person name="Roman I."/>
        </authorList>
    </citation>
    <scope>NUCLEOTIDE SEQUENCE</scope>
    <source>
        <strain evidence="7">DSM 103496</strain>
    </source>
</reference>
<dbReference type="Pfam" id="PF03055">
    <property type="entry name" value="RPE65"/>
    <property type="match status" value="1"/>
</dbReference>
<comment type="cofactor">
    <cofactor evidence="5 6">
        <name>Fe(2+)</name>
        <dbReference type="ChEBI" id="CHEBI:29033"/>
    </cofactor>
    <text evidence="5 6">Binds 1 Fe(2+) ion per subunit.</text>
</comment>
<dbReference type="InterPro" id="IPR004294">
    <property type="entry name" value="Carotenoid_Oase"/>
</dbReference>
<dbReference type="PANTHER" id="PTHR10543:SF24">
    <property type="entry name" value="CAROTENOID ISOMEROOXYGENASE"/>
    <property type="match status" value="1"/>
</dbReference>